<evidence type="ECO:0000313" key="5">
    <source>
        <dbReference type="Proteomes" id="UP000321598"/>
    </source>
</evidence>
<keyword evidence="1" id="KW-0472">Membrane</keyword>
<dbReference type="Proteomes" id="UP000254956">
    <property type="component" value="Unassembled WGS sequence"/>
</dbReference>
<feature type="transmembrane region" description="Helical" evidence="1">
    <location>
        <begin position="6"/>
        <end position="25"/>
    </location>
</feature>
<dbReference type="STRING" id="1212545.SARL_08484"/>
<gene>
    <name evidence="3" type="ORF">NCTC12413_02049</name>
    <name evidence="2" type="ORF">SAR03_05830</name>
</gene>
<dbReference type="OrthoDB" id="2410492at2"/>
<dbReference type="AlphaFoldDB" id="A0A2T7BV62"/>
<dbReference type="EMBL" id="UGZE01000001">
    <property type="protein sequence ID" value="SUJ22995.1"/>
    <property type="molecule type" value="Genomic_DNA"/>
</dbReference>
<reference evidence="3 4" key="1">
    <citation type="submission" date="2018-06" db="EMBL/GenBank/DDBJ databases">
        <authorList>
            <consortium name="Pathogen Informatics"/>
            <person name="Doyle S."/>
        </authorList>
    </citation>
    <scope>NUCLEOTIDE SEQUENCE [LARGE SCALE GENOMIC DNA]</scope>
    <source>
        <strain evidence="3 4">NCTC12413</strain>
    </source>
</reference>
<dbReference type="NCBIfam" id="NF047370">
    <property type="entry name" value="toxin_TsaT"/>
    <property type="match status" value="1"/>
</dbReference>
<evidence type="ECO:0000313" key="4">
    <source>
        <dbReference type="Proteomes" id="UP000254956"/>
    </source>
</evidence>
<protein>
    <submittedName>
        <fullName evidence="3">Membrane protein</fullName>
    </submittedName>
</protein>
<evidence type="ECO:0000313" key="3">
    <source>
        <dbReference type="EMBL" id="SUJ22995.1"/>
    </source>
</evidence>
<sequence length="60" mass="6751">MNLHFAIVFWLSCIFLLSGILSLFLYKKKKAYQESLLGLTVMLIFLGIAGILVSVVLTIF</sequence>
<dbReference type="EMBL" id="BKAV01000003">
    <property type="protein sequence ID" value="GEP99545.1"/>
    <property type="molecule type" value="Genomic_DNA"/>
</dbReference>
<keyword evidence="1" id="KW-0812">Transmembrane</keyword>
<keyword evidence="1" id="KW-1133">Transmembrane helix</keyword>
<dbReference type="Proteomes" id="UP000321598">
    <property type="component" value="Unassembled WGS sequence"/>
</dbReference>
<accession>A0A2T7BV62</accession>
<keyword evidence="5" id="KW-1185">Reference proteome</keyword>
<feature type="transmembrane region" description="Helical" evidence="1">
    <location>
        <begin position="37"/>
        <end position="59"/>
    </location>
</feature>
<evidence type="ECO:0000256" key="1">
    <source>
        <dbReference type="SAM" id="Phobius"/>
    </source>
</evidence>
<reference evidence="2 5" key="2">
    <citation type="submission" date="2019-07" db="EMBL/GenBank/DDBJ databases">
        <title>Whole genome shotgun sequence of Staphylococcus arlettae NBRC 109765.</title>
        <authorList>
            <person name="Hosoyama A."/>
            <person name="Uohara A."/>
            <person name="Ohji S."/>
            <person name="Ichikawa N."/>
        </authorList>
    </citation>
    <scope>NUCLEOTIDE SEQUENCE [LARGE SCALE GENOMIC DNA]</scope>
    <source>
        <strain evidence="2 5">NBRC 109765</strain>
    </source>
</reference>
<proteinExistence type="predicted"/>
<dbReference type="RefSeq" id="WP_002510416.1">
    <property type="nucleotide sequence ID" value="NZ_JADGMC010000004.1"/>
</dbReference>
<organism evidence="3 4">
    <name type="scientific">Staphylococcus arlettae</name>
    <dbReference type="NCBI Taxonomy" id="29378"/>
    <lineage>
        <taxon>Bacteria</taxon>
        <taxon>Bacillati</taxon>
        <taxon>Bacillota</taxon>
        <taxon>Bacilli</taxon>
        <taxon>Bacillales</taxon>
        <taxon>Staphylococcaceae</taxon>
        <taxon>Staphylococcus</taxon>
    </lineage>
</organism>
<evidence type="ECO:0000313" key="2">
    <source>
        <dbReference type="EMBL" id="GEP99545.1"/>
    </source>
</evidence>
<name>A0A2T7BV62_9STAP</name>